<evidence type="ECO:0000313" key="1">
    <source>
        <dbReference type="EMBL" id="NDW17156.1"/>
    </source>
</evidence>
<dbReference type="RefSeq" id="WP_163107677.1">
    <property type="nucleotide sequence ID" value="NZ_JAAAWO010000016.1"/>
</dbReference>
<reference evidence="1 2" key="1">
    <citation type="submission" date="2020-01" db="EMBL/GenBank/DDBJ databases">
        <title>Genomes of bacteria type strains.</title>
        <authorList>
            <person name="Chen J."/>
            <person name="Zhu S."/>
            <person name="Yang J."/>
        </authorList>
    </citation>
    <scope>NUCLEOTIDE SEQUENCE [LARGE SCALE GENOMIC DNA]</scope>
    <source>
        <strain evidence="1 2">LMG 24078</strain>
    </source>
</reference>
<dbReference type="PANTHER" id="PTHR37421:SF1">
    <property type="entry name" value="UPF0260 PROTEIN YCGN"/>
    <property type="match status" value="1"/>
</dbReference>
<proteinExistence type="predicted"/>
<dbReference type="Pfam" id="PF03692">
    <property type="entry name" value="CxxCxxCC"/>
    <property type="match status" value="1"/>
</dbReference>
<protein>
    <submittedName>
        <fullName evidence="1">YcgN family cysteine cluster protein</fullName>
    </submittedName>
</protein>
<evidence type="ECO:0000313" key="2">
    <source>
        <dbReference type="Proteomes" id="UP000471381"/>
    </source>
</evidence>
<dbReference type="AlphaFoldDB" id="A0A6N9TMS8"/>
<dbReference type="PIRSF" id="PIRSF006173">
    <property type="entry name" value="UCP006173"/>
    <property type="match status" value="1"/>
</dbReference>
<dbReference type="Proteomes" id="UP000471381">
    <property type="component" value="Unassembled WGS sequence"/>
</dbReference>
<sequence length="167" mass="19443">MPASSAPFWETKSLEEMNQTEWESLCDGCGKCCLHKFIDDESAEEYSPTDFINANEQIHYTNIVCSYLNTKKCECTEYQNRTVLVPDCVKLTKENLKDIFFMPTSCTYRRLHEGRGMPSWHPLLNKGKKHVMHAKGMSVRNKTIFETDVDLNEFENYIAIWPLEDLD</sequence>
<name>A0A6N9TMS8_9ALTE</name>
<dbReference type="InterPro" id="IPR008228">
    <property type="entry name" value="UCP006173"/>
</dbReference>
<dbReference type="NCBIfam" id="NF003505">
    <property type="entry name" value="PRK05170.2-3"/>
    <property type="match status" value="1"/>
</dbReference>
<comment type="caution">
    <text evidence="1">The sequence shown here is derived from an EMBL/GenBank/DDBJ whole genome shotgun (WGS) entry which is preliminary data.</text>
</comment>
<keyword evidence="2" id="KW-1185">Reference proteome</keyword>
<dbReference type="PANTHER" id="PTHR37421">
    <property type="entry name" value="UPF0260 PROTEIN YCGN"/>
    <property type="match status" value="1"/>
</dbReference>
<organism evidence="1 2">
    <name type="scientific">Alteromonas genovensis</name>
    <dbReference type="NCBI Taxonomy" id="471225"/>
    <lineage>
        <taxon>Bacteria</taxon>
        <taxon>Pseudomonadati</taxon>
        <taxon>Pseudomonadota</taxon>
        <taxon>Gammaproteobacteria</taxon>
        <taxon>Alteromonadales</taxon>
        <taxon>Alteromonadaceae</taxon>
        <taxon>Alteromonas/Salinimonas group</taxon>
        <taxon>Alteromonas</taxon>
    </lineage>
</organism>
<dbReference type="InterPro" id="IPR005358">
    <property type="entry name" value="Puta_zinc/iron-chelating_dom"/>
</dbReference>
<gene>
    <name evidence="1" type="ORF">GTQ48_16695</name>
</gene>
<accession>A0A6N9TMS8</accession>
<dbReference type="NCBIfam" id="NF003501">
    <property type="entry name" value="PRK05170.1-5"/>
    <property type="match status" value="1"/>
</dbReference>
<dbReference type="EMBL" id="JAAAWO010000016">
    <property type="protein sequence ID" value="NDW17156.1"/>
    <property type="molecule type" value="Genomic_DNA"/>
</dbReference>